<proteinExistence type="evidence at transcript level"/>
<protein>
    <submittedName>
        <fullName evidence="1">Uncharacterized protein</fullName>
    </submittedName>
</protein>
<dbReference type="PANTHER" id="PTHR31676">
    <property type="entry name" value="T31J12.3 PROTEIN-RELATED"/>
    <property type="match status" value="1"/>
</dbReference>
<dbReference type="SUPFAM" id="SSF141562">
    <property type="entry name" value="At5g01610-like"/>
    <property type="match status" value="1"/>
</dbReference>
<organism evidence="1">
    <name type="scientific">Picea sitchensis</name>
    <name type="common">Sitka spruce</name>
    <name type="synonym">Pinus sitchensis</name>
    <dbReference type="NCBI Taxonomy" id="3332"/>
    <lineage>
        <taxon>Eukaryota</taxon>
        <taxon>Viridiplantae</taxon>
        <taxon>Streptophyta</taxon>
        <taxon>Embryophyta</taxon>
        <taxon>Tracheophyta</taxon>
        <taxon>Spermatophyta</taxon>
        <taxon>Pinopsida</taxon>
        <taxon>Pinidae</taxon>
        <taxon>Conifers I</taxon>
        <taxon>Pinales</taxon>
        <taxon>Pinaceae</taxon>
        <taxon>Picea</taxon>
    </lineage>
</organism>
<name>D5A8L5_PICSI</name>
<evidence type="ECO:0000313" key="1">
    <source>
        <dbReference type="EMBL" id="ADE75884.1"/>
    </source>
</evidence>
<dbReference type="InterPro" id="IPR036758">
    <property type="entry name" value="At5g01610-like"/>
</dbReference>
<dbReference type="InterPro" id="IPR007493">
    <property type="entry name" value="DUF538"/>
</dbReference>
<dbReference type="EMBL" id="BT122510">
    <property type="protein sequence ID" value="ADE75884.1"/>
    <property type="molecule type" value="mRNA"/>
</dbReference>
<accession>D5A8L5</accession>
<dbReference type="Gene3D" id="2.30.240.10">
    <property type="entry name" value="At5g01610-like"/>
    <property type="match status" value="1"/>
</dbReference>
<dbReference type="AlphaFoldDB" id="D5A8L5"/>
<sequence>MALVECEIKKENATVARGDEALEKVMDIMESYCLPGGLMAMKDVLEAGIMEETGQVWIKQKSESKHHYKKADKHVEVSANITCKVEKNKIKNIKGVKARDMMLWVPVNEMEVDEKNPGKIHFRSIGGLTRTFPVEYFARGE</sequence>
<reference evidence="1" key="1">
    <citation type="submission" date="2010-04" db="EMBL/GenBank/DDBJ databases">
        <authorList>
            <person name="Reid K.E."/>
            <person name="Liao N."/>
            <person name="Chan S."/>
            <person name="Docking R."/>
            <person name="Taylor G."/>
            <person name="Moore R."/>
            <person name="Mayo M."/>
            <person name="Munro S."/>
            <person name="King J."/>
            <person name="Yanchuk A."/>
            <person name="Holt R."/>
            <person name="Jones S."/>
            <person name="Marra M."/>
            <person name="Ritland C.E."/>
            <person name="Ritland K."/>
            <person name="Bohlmann J."/>
        </authorList>
    </citation>
    <scope>NUCLEOTIDE SEQUENCE</scope>
    <source>
        <tissue evidence="1">Buds collected with no treatment. Collection October 2007</tissue>
    </source>
</reference>
<dbReference type="PANTHER" id="PTHR31676:SF160">
    <property type="entry name" value="OS01G0652700 PROTEIN"/>
    <property type="match status" value="1"/>
</dbReference>
<dbReference type="Pfam" id="PF04398">
    <property type="entry name" value="DUF538"/>
    <property type="match status" value="1"/>
</dbReference>